<evidence type="ECO:0000256" key="2">
    <source>
        <dbReference type="ARBA" id="ARBA00022576"/>
    </source>
</evidence>
<dbReference type="RefSeq" id="WP_176626661.1">
    <property type="nucleotide sequence ID" value="NZ_JABXXQ010000591.1"/>
</dbReference>
<dbReference type="EMBL" id="JABXXQ010000591">
    <property type="protein sequence ID" value="NVN31999.1"/>
    <property type="molecule type" value="Genomic_DNA"/>
</dbReference>
<evidence type="ECO:0000256" key="1">
    <source>
        <dbReference type="ARBA" id="ARBA00001933"/>
    </source>
</evidence>
<comment type="cofactor">
    <cofactor evidence="1">
        <name>pyridoxal 5'-phosphate</name>
        <dbReference type="ChEBI" id="CHEBI:597326"/>
    </cofactor>
</comment>
<dbReference type="GO" id="GO:0030170">
    <property type="term" value="F:pyridoxal phosphate binding"/>
    <property type="evidence" value="ECO:0007669"/>
    <property type="project" value="InterPro"/>
</dbReference>
<dbReference type="GO" id="GO:0042802">
    <property type="term" value="F:identical protein binding"/>
    <property type="evidence" value="ECO:0007669"/>
    <property type="project" value="TreeGrafter"/>
</dbReference>
<dbReference type="InterPro" id="IPR005814">
    <property type="entry name" value="Aminotrans_3"/>
</dbReference>
<protein>
    <submittedName>
        <fullName evidence="3">Aminotransferase class III-fold pyridoxal phosphate-dependent enzyme</fullName>
    </submittedName>
</protein>
<evidence type="ECO:0000313" key="4">
    <source>
        <dbReference type="Proteomes" id="UP000565205"/>
    </source>
</evidence>
<gene>
    <name evidence="3" type="ORF">HUK83_16865</name>
</gene>
<dbReference type="GO" id="GO:0008483">
    <property type="term" value="F:transaminase activity"/>
    <property type="evidence" value="ECO:0007669"/>
    <property type="project" value="UniProtKB-KW"/>
</dbReference>
<dbReference type="PANTHER" id="PTHR11986:SF18">
    <property type="entry name" value="ORNITHINE AMINOTRANSFERASE, MITOCHONDRIAL"/>
    <property type="match status" value="1"/>
</dbReference>
<dbReference type="InterPro" id="IPR050103">
    <property type="entry name" value="Class-III_PLP-dep_AT"/>
</dbReference>
<dbReference type="InterPro" id="IPR015422">
    <property type="entry name" value="PyrdxlP-dep_Trfase_small"/>
</dbReference>
<dbReference type="SUPFAM" id="SSF53383">
    <property type="entry name" value="PLP-dependent transferases"/>
    <property type="match status" value="1"/>
</dbReference>
<reference evidence="3 4" key="1">
    <citation type="submission" date="2020-06" db="EMBL/GenBank/DDBJ databases">
        <title>Description of novel acetic acid bacteria.</title>
        <authorList>
            <person name="Sombolestani A."/>
        </authorList>
    </citation>
    <scope>NUCLEOTIDE SEQUENCE [LARGE SCALE GENOMIC DNA]</scope>
    <source>
        <strain evidence="3 4">LMG 26838</strain>
    </source>
</reference>
<proteinExistence type="predicted"/>
<organism evidence="3 4">
    <name type="scientific">Endobacter medicaginis</name>
    <dbReference type="NCBI Taxonomy" id="1181271"/>
    <lineage>
        <taxon>Bacteria</taxon>
        <taxon>Pseudomonadati</taxon>
        <taxon>Pseudomonadota</taxon>
        <taxon>Alphaproteobacteria</taxon>
        <taxon>Acetobacterales</taxon>
        <taxon>Acetobacteraceae</taxon>
        <taxon>Endobacter</taxon>
    </lineage>
</organism>
<comment type="caution">
    <text evidence="3">The sequence shown here is derived from an EMBL/GenBank/DDBJ whole genome shotgun (WGS) entry which is preliminary data.</text>
</comment>
<name>A0A850NUS9_9PROT</name>
<keyword evidence="2 3" id="KW-0032">Aminotransferase</keyword>
<evidence type="ECO:0000313" key="3">
    <source>
        <dbReference type="EMBL" id="NVN31999.1"/>
    </source>
</evidence>
<dbReference type="Gene3D" id="3.90.1150.10">
    <property type="entry name" value="Aspartate Aminotransferase, domain 1"/>
    <property type="match status" value="1"/>
</dbReference>
<dbReference type="AlphaFoldDB" id="A0A850NUS9"/>
<dbReference type="PANTHER" id="PTHR11986">
    <property type="entry name" value="AMINOTRANSFERASE CLASS III"/>
    <property type="match status" value="1"/>
</dbReference>
<feature type="non-terminal residue" evidence="3">
    <location>
        <position position="1"/>
    </location>
</feature>
<dbReference type="InterPro" id="IPR015424">
    <property type="entry name" value="PyrdxlP-dep_Trfase"/>
</dbReference>
<sequence>MAALEAAALPGVVAIRGRGLMIALDLDARAGGARRYCEALAAAGLLCKETHDHTIRLAPPLVLSDEEADAIVATLARVFAELA</sequence>
<accession>A0A850NUS9</accession>
<dbReference type="Proteomes" id="UP000565205">
    <property type="component" value="Unassembled WGS sequence"/>
</dbReference>
<keyword evidence="3" id="KW-0808">Transferase</keyword>
<dbReference type="Pfam" id="PF00202">
    <property type="entry name" value="Aminotran_3"/>
    <property type="match status" value="1"/>
</dbReference>